<accession>A0ACB9A6Y2</accession>
<proteinExistence type="predicted"/>
<dbReference type="EMBL" id="CM042042">
    <property type="protein sequence ID" value="KAI3705695.1"/>
    <property type="molecule type" value="Genomic_DNA"/>
</dbReference>
<reference evidence="2" key="1">
    <citation type="journal article" date="2022" name="Mol. Ecol. Resour.">
        <title>The genomes of chicory, endive, great burdock and yacon provide insights into Asteraceae palaeo-polyploidization history and plant inulin production.</title>
        <authorList>
            <person name="Fan W."/>
            <person name="Wang S."/>
            <person name="Wang H."/>
            <person name="Wang A."/>
            <person name="Jiang F."/>
            <person name="Liu H."/>
            <person name="Zhao H."/>
            <person name="Xu D."/>
            <person name="Zhang Y."/>
        </authorList>
    </citation>
    <scope>NUCLEOTIDE SEQUENCE [LARGE SCALE GENOMIC DNA]</scope>
    <source>
        <strain evidence="2">cv. Yunnan</strain>
    </source>
</reference>
<name>A0ACB9A6Y2_9ASTR</name>
<evidence type="ECO:0000313" key="2">
    <source>
        <dbReference type="Proteomes" id="UP001056120"/>
    </source>
</evidence>
<gene>
    <name evidence="1" type="ORF">L1987_75936</name>
</gene>
<comment type="caution">
    <text evidence="1">The sequence shown here is derived from an EMBL/GenBank/DDBJ whole genome shotgun (WGS) entry which is preliminary data.</text>
</comment>
<organism evidence="1 2">
    <name type="scientific">Smallanthus sonchifolius</name>
    <dbReference type="NCBI Taxonomy" id="185202"/>
    <lineage>
        <taxon>Eukaryota</taxon>
        <taxon>Viridiplantae</taxon>
        <taxon>Streptophyta</taxon>
        <taxon>Embryophyta</taxon>
        <taxon>Tracheophyta</taxon>
        <taxon>Spermatophyta</taxon>
        <taxon>Magnoliopsida</taxon>
        <taxon>eudicotyledons</taxon>
        <taxon>Gunneridae</taxon>
        <taxon>Pentapetalae</taxon>
        <taxon>asterids</taxon>
        <taxon>campanulids</taxon>
        <taxon>Asterales</taxon>
        <taxon>Asteraceae</taxon>
        <taxon>Asteroideae</taxon>
        <taxon>Heliantheae alliance</taxon>
        <taxon>Millerieae</taxon>
        <taxon>Smallanthus</taxon>
    </lineage>
</organism>
<dbReference type="Proteomes" id="UP001056120">
    <property type="component" value="Linkage Group LG25"/>
</dbReference>
<keyword evidence="2" id="KW-1185">Reference proteome</keyword>
<evidence type="ECO:0000313" key="1">
    <source>
        <dbReference type="EMBL" id="KAI3705695.1"/>
    </source>
</evidence>
<protein>
    <submittedName>
        <fullName evidence="1">Uncharacterized protein</fullName>
    </submittedName>
</protein>
<reference evidence="1 2" key="2">
    <citation type="journal article" date="2022" name="Mol. Ecol. Resour.">
        <title>The genomes of chicory, endive, great burdock and yacon provide insights into Asteraceae paleo-polyploidization history and plant inulin production.</title>
        <authorList>
            <person name="Fan W."/>
            <person name="Wang S."/>
            <person name="Wang H."/>
            <person name="Wang A."/>
            <person name="Jiang F."/>
            <person name="Liu H."/>
            <person name="Zhao H."/>
            <person name="Xu D."/>
            <person name="Zhang Y."/>
        </authorList>
    </citation>
    <scope>NUCLEOTIDE SEQUENCE [LARGE SCALE GENOMIC DNA]</scope>
    <source>
        <strain evidence="2">cv. Yunnan</strain>
        <tissue evidence="1">Leaves</tissue>
    </source>
</reference>
<sequence>MEETSTPNKKRLISQLIRGRDCTKKLQNLLHRRVVDDGRRWDSDESEKKSAPAVKDRRGCYKRRKTEDSRDKIADTIEDGYAWRKYGQKDILDAKFPRCYYRCTHKDEGCRALKQVQKLEDGSEMFHITYFGFHTCQNFSRNKQMFHITNSGDLSFFLLNSEDFKINHSPSSPSTITNVHLTPSFEKEDDSNTK</sequence>